<dbReference type="PANTHER" id="PTHR35889">
    <property type="entry name" value="CYCLOINULO-OLIGOSACCHARIDE FRUCTANOTRANSFERASE-RELATED"/>
    <property type="match status" value="1"/>
</dbReference>
<proteinExistence type="predicted"/>
<sequence length="1002" mass="112778" precursor="true">MTLTKVAFSMISWLAILPLAAASERPISFNRDIRPILSDRCFACHGPDAETVEGGLRLDLPLEAIDAGAISPGNADESEMFRRILSDDEDEKMPPTHVHKPLDEGQIELIRRWIHEGAKYQPHWAYTPLRRGEIPSVQDTHWVRNDLDRFVLSKLEQIGVEPSPPADSVTLIRRLAFDLTGLPPTSTEVNAFAGASSEQAYQDLVRRFLDSPRFGERMAIYWLDLVRYADTVGYHGDQNVSQSPYRDYVIHAFNNGLPYDQFVREQLAGDLLPNPTIDQLVASGYNRLNQTTEEGGAQSKEYLAIYFADRVRNVSQVFMGATLGCAQCHDHKYDPYTSKDFYALGAFFADLEEKGVYSARVRPPEIPVPSAAEQKALDETQAKIDKATETLQSLKRQLLKTQAEWERGAVASLSDTHEAIVNVWIDDAQDTGGESSGTWNFVASDKAPVHSGQSSRIQSGDGIVQHYFVDAEKSVTVEADMQLWAWVYLDPNTPPRSVMLQFHDGHSWDHRAAWGTDDINYGRRPEDWNGYRRRGGLPELGKWVRLEVDAAEVGFKPGDTIAGMAFTQFEGAAVWDDAGWNHRQGMPTRIAEILSSDPSDRDPAQSKQLSDYYLSVSPSLVELNAVLDRLQTEQRAILESATTTVVSRAVSPRPVRLLRRGDWMDDTGEIVEPAIPEFLGSLDVAGRPATRLDLANWLCQSDNVLSSRTMVNRLWYLMFGRGLCESIDDFGGQGSFPSHPELLDYLAVEFVESNWNIKHIMELIANSSVYRQSSKPSPNLRSTDPYNEWFARQGRFRISAEMVRDNALLLSGLLVEQIGGPSTRPYQPSGYYDQLNFPRRQYVADKGPDQYRRGVYTHWQRTFLHPMLKAFDAPSREECTAMRSRSNTPLQALTLLNDPTFVEAARALAARIMREGGSSVDEKIGWSHLEVLSRKVDSFVADELRQIYLDHRVHYEEHAQQAKDLVSIGDSPVAEDLDTTELAAWTGVARVLLNLQETIMRY</sequence>
<feature type="domain" description="DUF1553" evidence="4">
    <location>
        <begin position="690"/>
        <end position="939"/>
    </location>
</feature>
<feature type="domain" description="DUF1549" evidence="3">
    <location>
        <begin position="147"/>
        <end position="352"/>
    </location>
</feature>
<evidence type="ECO:0000259" key="4">
    <source>
        <dbReference type="Pfam" id="PF07587"/>
    </source>
</evidence>
<protein>
    <submittedName>
        <fullName evidence="6">Planctomycete cytochrome C</fullName>
    </submittedName>
</protein>
<dbReference type="Pfam" id="PF07587">
    <property type="entry name" value="PSD1"/>
    <property type="match status" value="1"/>
</dbReference>
<feature type="signal peptide" evidence="2">
    <location>
        <begin position="1"/>
        <end position="21"/>
    </location>
</feature>
<dbReference type="SUPFAM" id="SSF46626">
    <property type="entry name" value="Cytochrome c"/>
    <property type="match status" value="1"/>
</dbReference>
<dbReference type="GO" id="GO:0020037">
    <property type="term" value="F:heme binding"/>
    <property type="evidence" value="ECO:0007669"/>
    <property type="project" value="InterPro"/>
</dbReference>
<keyword evidence="1" id="KW-0175">Coiled coil</keyword>
<evidence type="ECO:0000259" key="3">
    <source>
        <dbReference type="Pfam" id="PF07583"/>
    </source>
</evidence>
<evidence type="ECO:0000256" key="2">
    <source>
        <dbReference type="SAM" id="SignalP"/>
    </source>
</evidence>
<dbReference type="Proteomes" id="UP000319143">
    <property type="component" value="Unassembled WGS sequence"/>
</dbReference>
<accession>A0A5C6D6M0</accession>
<comment type="caution">
    <text evidence="6">The sequence shown here is derived from an EMBL/GenBank/DDBJ whole genome shotgun (WGS) entry which is preliminary data.</text>
</comment>
<feature type="domain" description="Cytochrome C Planctomycete-type" evidence="5">
    <location>
        <begin position="41"/>
        <end position="96"/>
    </location>
</feature>
<dbReference type="InterPro" id="IPR011444">
    <property type="entry name" value="DUF1549"/>
</dbReference>
<dbReference type="EMBL" id="SJPV01000012">
    <property type="protein sequence ID" value="TWU32470.1"/>
    <property type="molecule type" value="Genomic_DNA"/>
</dbReference>
<dbReference type="InterPro" id="IPR011429">
    <property type="entry name" value="Cyt_c_Planctomycete-type"/>
</dbReference>
<name>A0A5C6D6M0_9BACT</name>
<evidence type="ECO:0000313" key="7">
    <source>
        <dbReference type="Proteomes" id="UP000319143"/>
    </source>
</evidence>
<evidence type="ECO:0000313" key="6">
    <source>
        <dbReference type="EMBL" id="TWU32470.1"/>
    </source>
</evidence>
<keyword evidence="7" id="KW-1185">Reference proteome</keyword>
<dbReference type="GO" id="GO:0009055">
    <property type="term" value="F:electron transfer activity"/>
    <property type="evidence" value="ECO:0007669"/>
    <property type="project" value="InterPro"/>
</dbReference>
<dbReference type="RefSeq" id="WP_146530245.1">
    <property type="nucleotide sequence ID" value="NZ_SJPV01000012.1"/>
</dbReference>
<feature type="chain" id="PRO_5022694176" evidence="2">
    <location>
        <begin position="22"/>
        <end position="1002"/>
    </location>
</feature>
<dbReference type="InterPro" id="IPR036909">
    <property type="entry name" value="Cyt_c-like_dom_sf"/>
</dbReference>
<gene>
    <name evidence="6" type="ORF">Poly41_54480</name>
</gene>
<dbReference type="InterPro" id="IPR022655">
    <property type="entry name" value="DUF1553"/>
</dbReference>
<dbReference type="Pfam" id="PF07635">
    <property type="entry name" value="PSCyt1"/>
    <property type="match status" value="1"/>
</dbReference>
<keyword evidence="2" id="KW-0732">Signal</keyword>
<evidence type="ECO:0000259" key="5">
    <source>
        <dbReference type="Pfam" id="PF07635"/>
    </source>
</evidence>
<dbReference type="PANTHER" id="PTHR35889:SF3">
    <property type="entry name" value="F-BOX DOMAIN-CONTAINING PROTEIN"/>
    <property type="match status" value="1"/>
</dbReference>
<reference evidence="6 7" key="1">
    <citation type="submission" date="2019-02" db="EMBL/GenBank/DDBJ databases">
        <title>Deep-cultivation of Planctomycetes and their phenomic and genomic characterization uncovers novel biology.</title>
        <authorList>
            <person name="Wiegand S."/>
            <person name="Jogler M."/>
            <person name="Boedeker C."/>
            <person name="Pinto D."/>
            <person name="Vollmers J."/>
            <person name="Rivas-Marin E."/>
            <person name="Kohn T."/>
            <person name="Peeters S.H."/>
            <person name="Heuer A."/>
            <person name="Rast P."/>
            <person name="Oberbeckmann S."/>
            <person name="Bunk B."/>
            <person name="Jeske O."/>
            <person name="Meyerdierks A."/>
            <person name="Storesund J.E."/>
            <person name="Kallscheuer N."/>
            <person name="Luecker S."/>
            <person name="Lage O.M."/>
            <person name="Pohl T."/>
            <person name="Merkel B.J."/>
            <person name="Hornburger P."/>
            <person name="Mueller R.-W."/>
            <person name="Bruemmer F."/>
            <person name="Labrenz M."/>
            <person name="Spormann A.M."/>
            <person name="Op Den Camp H."/>
            <person name="Overmann J."/>
            <person name="Amann R."/>
            <person name="Jetten M.S.M."/>
            <person name="Mascher T."/>
            <person name="Medema M.H."/>
            <person name="Devos D.P."/>
            <person name="Kaster A.-K."/>
            <person name="Ovreas L."/>
            <person name="Rohde M."/>
            <person name="Galperin M.Y."/>
            <person name="Jogler C."/>
        </authorList>
    </citation>
    <scope>NUCLEOTIDE SEQUENCE [LARGE SCALE GENOMIC DNA]</scope>
    <source>
        <strain evidence="6 7">Poly41</strain>
    </source>
</reference>
<evidence type="ECO:0000256" key="1">
    <source>
        <dbReference type="SAM" id="Coils"/>
    </source>
</evidence>
<dbReference type="AlphaFoldDB" id="A0A5C6D6M0"/>
<dbReference type="Pfam" id="PF07583">
    <property type="entry name" value="PSCyt2"/>
    <property type="match status" value="1"/>
</dbReference>
<dbReference type="OrthoDB" id="127107at2"/>
<feature type="coiled-coil region" evidence="1">
    <location>
        <begin position="370"/>
        <end position="404"/>
    </location>
</feature>
<organism evidence="6 7">
    <name type="scientific">Novipirellula artificiosorum</name>
    <dbReference type="NCBI Taxonomy" id="2528016"/>
    <lineage>
        <taxon>Bacteria</taxon>
        <taxon>Pseudomonadati</taxon>
        <taxon>Planctomycetota</taxon>
        <taxon>Planctomycetia</taxon>
        <taxon>Pirellulales</taxon>
        <taxon>Pirellulaceae</taxon>
        <taxon>Novipirellula</taxon>
    </lineage>
</organism>